<evidence type="ECO:0000256" key="1">
    <source>
        <dbReference type="ARBA" id="ARBA00010554"/>
    </source>
</evidence>
<dbReference type="OrthoDB" id="9795599at2"/>
<protein>
    <submittedName>
        <fullName evidence="2">Uncharacterized protein</fullName>
    </submittedName>
</protein>
<dbReference type="STRING" id="1121449.SAMN02745704_01322"/>
<organism evidence="2 3">
    <name type="scientific">Paucidesulfovibrio gracilis DSM 16080</name>
    <dbReference type="NCBI Taxonomy" id="1121449"/>
    <lineage>
        <taxon>Bacteria</taxon>
        <taxon>Pseudomonadati</taxon>
        <taxon>Thermodesulfobacteriota</taxon>
        <taxon>Desulfovibrionia</taxon>
        <taxon>Desulfovibrionales</taxon>
        <taxon>Desulfovibrionaceae</taxon>
        <taxon>Paucidesulfovibrio</taxon>
    </lineage>
</organism>
<gene>
    <name evidence="2" type="ORF">SAMN02745704_01322</name>
</gene>
<evidence type="ECO:0000313" key="2">
    <source>
        <dbReference type="EMBL" id="SKA80269.1"/>
    </source>
</evidence>
<dbReference type="Pfam" id="PF02641">
    <property type="entry name" value="DUF190"/>
    <property type="match status" value="1"/>
</dbReference>
<evidence type="ECO:0000313" key="3">
    <source>
        <dbReference type="Proteomes" id="UP000190027"/>
    </source>
</evidence>
<proteinExistence type="inferred from homology"/>
<dbReference type="Proteomes" id="UP000190027">
    <property type="component" value="Unassembled WGS sequence"/>
</dbReference>
<dbReference type="InterPro" id="IPR015867">
    <property type="entry name" value="N-reg_PII/ATP_PRibTrfase_C"/>
</dbReference>
<name>A0A1T4WSM0_9BACT</name>
<dbReference type="SUPFAM" id="SSF54913">
    <property type="entry name" value="GlnB-like"/>
    <property type="match status" value="1"/>
</dbReference>
<accession>A0A1T4WSM0</accession>
<dbReference type="PANTHER" id="PTHR35983">
    <property type="entry name" value="UPF0166 PROTEIN TM_0021"/>
    <property type="match status" value="1"/>
</dbReference>
<dbReference type="PANTHER" id="PTHR35983:SF1">
    <property type="entry name" value="UPF0166 PROTEIN TM_0021"/>
    <property type="match status" value="1"/>
</dbReference>
<dbReference type="RefSeq" id="WP_078716896.1">
    <property type="nucleotide sequence ID" value="NZ_FUYC01000004.1"/>
</dbReference>
<dbReference type="InterPro" id="IPR003793">
    <property type="entry name" value="UPF0166"/>
</dbReference>
<dbReference type="EMBL" id="FUYC01000004">
    <property type="protein sequence ID" value="SKA80269.1"/>
    <property type="molecule type" value="Genomic_DNA"/>
</dbReference>
<keyword evidence="3" id="KW-1185">Reference proteome</keyword>
<dbReference type="Gene3D" id="3.30.70.120">
    <property type="match status" value="1"/>
</dbReference>
<comment type="similarity">
    <text evidence="1">Belongs to the UPF0166 family.</text>
</comment>
<reference evidence="2 3" key="1">
    <citation type="submission" date="2017-02" db="EMBL/GenBank/DDBJ databases">
        <authorList>
            <person name="Peterson S.W."/>
        </authorList>
    </citation>
    <scope>NUCLEOTIDE SEQUENCE [LARGE SCALE GENOMIC DNA]</scope>
    <source>
        <strain evidence="2 3">DSM 16080</strain>
    </source>
</reference>
<sequence length="112" mass="12492">MNLPKNAERIRIFIGEGDRQQGKPLYELIVEKAREAGLAGATVLRAVMGYGANSRVRTNKILRLSEDMSLVVEIVDETEKINAFLPLLDNLINEGLVTREPVEVLFYRHAGG</sequence>
<dbReference type="AlphaFoldDB" id="A0A1T4WSM0"/>
<dbReference type="InterPro" id="IPR011322">
    <property type="entry name" value="N-reg_PII-like_a/b"/>
</dbReference>